<evidence type="ECO:0000256" key="6">
    <source>
        <dbReference type="ARBA" id="ARBA00022723"/>
    </source>
</evidence>
<reference evidence="10" key="1">
    <citation type="submission" date="2016-10" db="EMBL/GenBank/DDBJ databases">
        <title>Sequence of Gallionella enrichment culture.</title>
        <authorList>
            <person name="Poehlein A."/>
            <person name="Muehling M."/>
            <person name="Daniel R."/>
        </authorList>
    </citation>
    <scope>NUCLEOTIDE SEQUENCE</scope>
</reference>
<keyword evidence="6" id="KW-0479">Metal-binding</keyword>
<comment type="similarity">
    <text evidence="4">Belongs to the HAD-like hydrolase superfamily. CbbY/CbbZ/Gph/YieH family.</text>
</comment>
<protein>
    <recommendedName>
        <fullName evidence="5">phosphoglycolate phosphatase</fullName>
        <ecNumber evidence="5">3.1.3.18</ecNumber>
    </recommendedName>
</protein>
<keyword evidence="7 10" id="KW-0378">Hydrolase</keyword>
<keyword evidence="8" id="KW-0460">Magnesium</keyword>
<dbReference type="Gene3D" id="1.10.150.240">
    <property type="entry name" value="Putative phosphatase, domain 2"/>
    <property type="match status" value="1"/>
</dbReference>
<comment type="caution">
    <text evidence="10">The sequence shown here is derived from an EMBL/GenBank/DDBJ whole genome shotgun (WGS) entry which is preliminary data.</text>
</comment>
<dbReference type="InterPro" id="IPR050155">
    <property type="entry name" value="HAD-like_hydrolase_sf"/>
</dbReference>
<dbReference type="FunFam" id="3.40.50.1000:FF:000022">
    <property type="entry name" value="Phosphoglycolate phosphatase"/>
    <property type="match status" value="1"/>
</dbReference>
<dbReference type="EC" id="3.1.3.18" evidence="5"/>
<dbReference type="InterPro" id="IPR036412">
    <property type="entry name" value="HAD-like_sf"/>
</dbReference>
<dbReference type="SFLD" id="SFLDG01129">
    <property type="entry name" value="C1.5:_HAD__Beta-PGM__Phosphata"/>
    <property type="match status" value="1"/>
</dbReference>
<name>A0A1J5QDF2_9ZZZZ</name>
<dbReference type="NCBIfam" id="TIGR01549">
    <property type="entry name" value="HAD-SF-IA-v1"/>
    <property type="match status" value="1"/>
</dbReference>
<dbReference type="SFLD" id="SFLDG01135">
    <property type="entry name" value="C1.5.6:_HAD__Beta-PGM__Phospha"/>
    <property type="match status" value="1"/>
</dbReference>
<dbReference type="PRINTS" id="PR00413">
    <property type="entry name" value="HADHALOGNASE"/>
</dbReference>
<dbReference type="GO" id="GO:0008967">
    <property type="term" value="F:phosphoglycolate phosphatase activity"/>
    <property type="evidence" value="ECO:0007669"/>
    <property type="project" value="UniProtKB-EC"/>
</dbReference>
<dbReference type="InterPro" id="IPR041492">
    <property type="entry name" value="HAD_2"/>
</dbReference>
<evidence type="ECO:0000313" key="10">
    <source>
        <dbReference type="EMBL" id="OIQ81226.1"/>
    </source>
</evidence>
<dbReference type="GO" id="GO:0005829">
    <property type="term" value="C:cytosol"/>
    <property type="evidence" value="ECO:0007669"/>
    <property type="project" value="TreeGrafter"/>
</dbReference>
<evidence type="ECO:0000256" key="2">
    <source>
        <dbReference type="ARBA" id="ARBA00001946"/>
    </source>
</evidence>
<dbReference type="GO" id="GO:0046295">
    <property type="term" value="P:glycolate biosynthetic process"/>
    <property type="evidence" value="ECO:0007669"/>
    <property type="project" value="UniProtKB-UniPathway"/>
</dbReference>
<dbReference type="EMBL" id="MLJW01000952">
    <property type="protein sequence ID" value="OIQ81226.1"/>
    <property type="molecule type" value="Genomic_DNA"/>
</dbReference>
<evidence type="ECO:0000256" key="7">
    <source>
        <dbReference type="ARBA" id="ARBA00022801"/>
    </source>
</evidence>
<dbReference type="InterPro" id="IPR037512">
    <property type="entry name" value="PGPase_prok"/>
</dbReference>
<dbReference type="NCBIfam" id="TIGR01449">
    <property type="entry name" value="PGP_bact"/>
    <property type="match status" value="1"/>
</dbReference>
<evidence type="ECO:0000256" key="3">
    <source>
        <dbReference type="ARBA" id="ARBA00004818"/>
    </source>
</evidence>
<proteinExistence type="inferred from homology"/>
<dbReference type="AlphaFoldDB" id="A0A1J5QDF2"/>
<dbReference type="PANTHER" id="PTHR43434">
    <property type="entry name" value="PHOSPHOGLYCOLATE PHOSPHATASE"/>
    <property type="match status" value="1"/>
</dbReference>
<dbReference type="InterPro" id="IPR023198">
    <property type="entry name" value="PGP-like_dom2"/>
</dbReference>
<comment type="pathway">
    <text evidence="3">Organic acid metabolism; glycolate biosynthesis; glycolate from 2-phosphoglycolate: step 1/1.</text>
</comment>
<sequence>MSTNETAYPIAVQAVVIDLDGTLLDTAPDLAEAANRMLAEMQRPQVAMEVVNTYIGNGVDRLIKRVLTGEMYAEPDPQLFARAKPIYDRHYLAGVSRYSRPFPGVVEGLEALKRTGYRLACITNKAEKFTLPLLKDTGLFDYFELILSGDSLPRTKPDPLPLLHACEKFGVSPEHMLLIGDSQNDALAARAAGCHIFCVPYGYNHGEPVDQLDLDRVVESVFEASTLIRKA</sequence>
<organism evidence="10">
    <name type="scientific">mine drainage metagenome</name>
    <dbReference type="NCBI Taxonomy" id="410659"/>
    <lineage>
        <taxon>unclassified sequences</taxon>
        <taxon>metagenomes</taxon>
        <taxon>ecological metagenomes</taxon>
    </lineage>
</organism>
<dbReference type="GO" id="GO:0005975">
    <property type="term" value="P:carbohydrate metabolic process"/>
    <property type="evidence" value="ECO:0007669"/>
    <property type="project" value="InterPro"/>
</dbReference>
<dbReference type="GO" id="GO:0046872">
    <property type="term" value="F:metal ion binding"/>
    <property type="evidence" value="ECO:0007669"/>
    <property type="project" value="UniProtKB-KW"/>
</dbReference>
<evidence type="ECO:0000256" key="5">
    <source>
        <dbReference type="ARBA" id="ARBA00013078"/>
    </source>
</evidence>
<evidence type="ECO:0000256" key="9">
    <source>
        <dbReference type="ARBA" id="ARBA00023277"/>
    </source>
</evidence>
<gene>
    <name evidence="10" type="primary">cbbZC_7</name>
    <name evidence="10" type="ORF">GALL_370070</name>
</gene>
<dbReference type="NCBIfam" id="TIGR01509">
    <property type="entry name" value="HAD-SF-IA-v3"/>
    <property type="match status" value="1"/>
</dbReference>
<dbReference type="GO" id="GO:0006281">
    <property type="term" value="P:DNA repair"/>
    <property type="evidence" value="ECO:0007669"/>
    <property type="project" value="TreeGrafter"/>
</dbReference>
<accession>A0A1J5QDF2</accession>
<evidence type="ECO:0000256" key="4">
    <source>
        <dbReference type="ARBA" id="ARBA00006171"/>
    </source>
</evidence>
<evidence type="ECO:0000256" key="8">
    <source>
        <dbReference type="ARBA" id="ARBA00022842"/>
    </source>
</evidence>
<dbReference type="InterPro" id="IPR023214">
    <property type="entry name" value="HAD_sf"/>
</dbReference>
<dbReference type="CDD" id="cd16417">
    <property type="entry name" value="HAD_PGPase"/>
    <property type="match status" value="1"/>
</dbReference>
<dbReference type="NCBIfam" id="NF009695">
    <property type="entry name" value="PRK13222.1-2"/>
    <property type="match status" value="1"/>
</dbReference>
<comment type="catalytic activity">
    <reaction evidence="1">
        <text>2-phosphoglycolate + H2O = glycolate + phosphate</text>
        <dbReference type="Rhea" id="RHEA:14369"/>
        <dbReference type="ChEBI" id="CHEBI:15377"/>
        <dbReference type="ChEBI" id="CHEBI:29805"/>
        <dbReference type="ChEBI" id="CHEBI:43474"/>
        <dbReference type="ChEBI" id="CHEBI:58033"/>
        <dbReference type="EC" id="3.1.3.18"/>
    </reaction>
</comment>
<dbReference type="InterPro" id="IPR006439">
    <property type="entry name" value="HAD-SF_hydro_IA"/>
</dbReference>
<dbReference type="SFLD" id="SFLDS00003">
    <property type="entry name" value="Haloacid_Dehalogenase"/>
    <property type="match status" value="1"/>
</dbReference>
<dbReference type="Gene3D" id="3.40.50.1000">
    <property type="entry name" value="HAD superfamily/HAD-like"/>
    <property type="match status" value="1"/>
</dbReference>
<evidence type="ECO:0000256" key="1">
    <source>
        <dbReference type="ARBA" id="ARBA00000830"/>
    </source>
</evidence>
<dbReference type="UniPathway" id="UPA00865">
    <property type="reaction ID" value="UER00834"/>
</dbReference>
<dbReference type="PANTHER" id="PTHR43434:SF1">
    <property type="entry name" value="PHOSPHOGLYCOLATE PHOSPHATASE"/>
    <property type="match status" value="1"/>
</dbReference>
<dbReference type="Pfam" id="PF13419">
    <property type="entry name" value="HAD_2"/>
    <property type="match status" value="1"/>
</dbReference>
<comment type="cofactor">
    <cofactor evidence="2">
        <name>Mg(2+)</name>
        <dbReference type="ChEBI" id="CHEBI:18420"/>
    </cofactor>
</comment>
<dbReference type="SUPFAM" id="SSF56784">
    <property type="entry name" value="HAD-like"/>
    <property type="match status" value="1"/>
</dbReference>
<keyword evidence="9" id="KW-0119">Carbohydrate metabolism</keyword>
<dbReference type="HAMAP" id="MF_00495">
    <property type="entry name" value="GPH_hydrolase_bact"/>
    <property type="match status" value="1"/>
</dbReference>